<dbReference type="Gene3D" id="3.40.50.1110">
    <property type="entry name" value="SGNH hydrolase"/>
    <property type="match status" value="1"/>
</dbReference>
<evidence type="ECO:0000256" key="1">
    <source>
        <dbReference type="SAM" id="SignalP"/>
    </source>
</evidence>
<evidence type="ECO:0000313" key="2">
    <source>
        <dbReference type="EMBL" id="MFD2245457.1"/>
    </source>
</evidence>
<keyword evidence="2" id="KW-0378">Hydrolase</keyword>
<dbReference type="SUPFAM" id="SSF52266">
    <property type="entry name" value="SGNH hydrolase"/>
    <property type="match status" value="1"/>
</dbReference>
<proteinExistence type="predicted"/>
<feature type="signal peptide" evidence="1">
    <location>
        <begin position="1"/>
        <end position="30"/>
    </location>
</feature>
<dbReference type="InterPro" id="IPR026444">
    <property type="entry name" value="Secre_tail"/>
</dbReference>
<sequence length="560" mass="61468">MLYNYPVRSHTVLLLLSLLFITFPARSAFAANAVRVAPSLRGALSIRWNAVEGASHYVIEQAAAPDGTFTKLTTVNAPLTTYRHAGLGYNQTVYYRIQYYNSGALLGTSEIVSGTTHPENYVYRIMPLGDSNTFGTKIGDDDNNGNPITPYSERVAYRGELYKLLETAAIPFDFVGSQHSGSTYVADDDNAGFSGARDEDIASLLEQGSYTSTGGKLIIGSSGPYLDAYQPDIVLLHVGTNWVDGSENNMNDVNRILDQVDAYEEKTGREVTVILAKILQRVCYTENGADYCPTPDETQDTFKYNHSLQALAENRIASGDRLKLVDMEKGAGVIYKYPEHGGEMADFLHPTASGYQKMARVWFDGLVEELQVAPLPVELISFKAQVAQDNVLLKWETASEKDNSRFVVERMQEGGRFTEVGSVPGAGDSQVKLKYTYTDNSAPTGTLYYRLRQVDVDGKYEYSNVVALTRKTRSDVKKVYPNPGDGRSISLQVSGFVANELLTVQVVDGMGRNVYTASLSADALGTVNTSINFSTPLPKGFYIMQVVAPGKTEKLKLVVE</sequence>
<dbReference type="SUPFAM" id="SSF49265">
    <property type="entry name" value="Fibronectin type III"/>
    <property type="match status" value="1"/>
</dbReference>
<dbReference type="GO" id="GO:0016787">
    <property type="term" value="F:hydrolase activity"/>
    <property type="evidence" value="ECO:0007669"/>
    <property type="project" value="UniProtKB-KW"/>
</dbReference>
<dbReference type="InterPro" id="IPR036514">
    <property type="entry name" value="SGNH_hydro_sf"/>
</dbReference>
<keyword evidence="3" id="KW-1185">Reference proteome</keyword>
<gene>
    <name evidence="2" type="ORF">ACFSKP_04270</name>
</gene>
<dbReference type="EMBL" id="JBHUIM010000001">
    <property type="protein sequence ID" value="MFD2245457.1"/>
    <property type="molecule type" value="Genomic_DNA"/>
</dbReference>
<dbReference type="InterPro" id="IPR001087">
    <property type="entry name" value="GDSL"/>
</dbReference>
<accession>A0ABW5CSU8</accession>
<dbReference type="PANTHER" id="PTHR30383">
    <property type="entry name" value="THIOESTERASE 1/PROTEASE 1/LYSOPHOSPHOLIPASE L1"/>
    <property type="match status" value="1"/>
</dbReference>
<dbReference type="RefSeq" id="WP_250429086.1">
    <property type="nucleotide sequence ID" value="NZ_JALPRR010000002.1"/>
</dbReference>
<evidence type="ECO:0000313" key="3">
    <source>
        <dbReference type="Proteomes" id="UP001597374"/>
    </source>
</evidence>
<reference evidence="3" key="1">
    <citation type="journal article" date="2019" name="Int. J. Syst. Evol. Microbiol.">
        <title>The Global Catalogue of Microorganisms (GCM) 10K type strain sequencing project: providing services to taxonomists for standard genome sequencing and annotation.</title>
        <authorList>
            <consortium name="The Broad Institute Genomics Platform"/>
            <consortium name="The Broad Institute Genome Sequencing Center for Infectious Disease"/>
            <person name="Wu L."/>
            <person name="Ma J."/>
        </authorList>
    </citation>
    <scope>NUCLEOTIDE SEQUENCE [LARGE SCALE GENOMIC DNA]</scope>
    <source>
        <strain evidence="3">CGMCC 4.1782</strain>
    </source>
</reference>
<dbReference type="InterPro" id="IPR013783">
    <property type="entry name" value="Ig-like_fold"/>
</dbReference>
<dbReference type="Pfam" id="PF00657">
    <property type="entry name" value="Lipase_GDSL"/>
    <property type="match status" value="1"/>
</dbReference>
<dbReference type="NCBIfam" id="TIGR04183">
    <property type="entry name" value="Por_Secre_tail"/>
    <property type="match status" value="1"/>
</dbReference>
<protein>
    <submittedName>
        <fullName evidence="2">SGNH/GDSL hydrolase family protein</fullName>
    </submittedName>
</protein>
<keyword evidence="1" id="KW-0732">Signal</keyword>
<organism evidence="2 3">
    <name type="scientific">Pontibacter ruber</name>
    <dbReference type="NCBI Taxonomy" id="1343895"/>
    <lineage>
        <taxon>Bacteria</taxon>
        <taxon>Pseudomonadati</taxon>
        <taxon>Bacteroidota</taxon>
        <taxon>Cytophagia</taxon>
        <taxon>Cytophagales</taxon>
        <taxon>Hymenobacteraceae</taxon>
        <taxon>Pontibacter</taxon>
    </lineage>
</organism>
<dbReference type="Gene3D" id="2.60.40.10">
    <property type="entry name" value="Immunoglobulins"/>
    <property type="match status" value="2"/>
</dbReference>
<dbReference type="InterPro" id="IPR051532">
    <property type="entry name" value="Ester_Hydrolysis_Enzymes"/>
</dbReference>
<feature type="chain" id="PRO_5046833718" evidence="1">
    <location>
        <begin position="31"/>
        <end position="560"/>
    </location>
</feature>
<dbReference type="InterPro" id="IPR036116">
    <property type="entry name" value="FN3_sf"/>
</dbReference>
<dbReference type="PANTHER" id="PTHR30383:SF5">
    <property type="entry name" value="SGNH HYDROLASE-TYPE ESTERASE DOMAIN-CONTAINING PROTEIN"/>
    <property type="match status" value="1"/>
</dbReference>
<comment type="caution">
    <text evidence="2">The sequence shown here is derived from an EMBL/GenBank/DDBJ whole genome shotgun (WGS) entry which is preliminary data.</text>
</comment>
<name>A0ABW5CSU8_9BACT</name>
<dbReference type="Proteomes" id="UP001597374">
    <property type="component" value="Unassembled WGS sequence"/>
</dbReference>